<proteinExistence type="predicted"/>
<organism evidence="1 2">
    <name type="scientific">Amanita muscaria (strain Koide BX008)</name>
    <dbReference type="NCBI Taxonomy" id="946122"/>
    <lineage>
        <taxon>Eukaryota</taxon>
        <taxon>Fungi</taxon>
        <taxon>Dikarya</taxon>
        <taxon>Basidiomycota</taxon>
        <taxon>Agaricomycotina</taxon>
        <taxon>Agaricomycetes</taxon>
        <taxon>Agaricomycetidae</taxon>
        <taxon>Agaricales</taxon>
        <taxon>Pluteineae</taxon>
        <taxon>Amanitaceae</taxon>
        <taxon>Amanita</taxon>
    </lineage>
</organism>
<name>A0A0C2THY6_AMAMK</name>
<accession>A0A0C2THY6</accession>
<dbReference type="InParanoid" id="A0A0C2THY6"/>
<reference evidence="1 2" key="1">
    <citation type="submission" date="2014-04" db="EMBL/GenBank/DDBJ databases">
        <title>Evolutionary Origins and Diversification of the Mycorrhizal Mutualists.</title>
        <authorList>
            <consortium name="DOE Joint Genome Institute"/>
            <consortium name="Mycorrhizal Genomics Consortium"/>
            <person name="Kohler A."/>
            <person name="Kuo A."/>
            <person name="Nagy L.G."/>
            <person name="Floudas D."/>
            <person name="Copeland A."/>
            <person name="Barry K.W."/>
            <person name="Cichocki N."/>
            <person name="Veneault-Fourrey C."/>
            <person name="LaButti K."/>
            <person name="Lindquist E.A."/>
            <person name="Lipzen A."/>
            <person name="Lundell T."/>
            <person name="Morin E."/>
            <person name="Murat C."/>
            <person name="Riley R."/>
            <person name="Ohm R."/>
            <person name="Sun H."/>
            <person name="Tunlid A."/>
            <person name="Henrissat B."/>
            <person name="Grigoriev I.V."/>
            <person name="Hibbett D.S."/>
            <person name="Martin F."/>
        </authorList>
    </citation>
    <scope>NUCLEOTIDE SEQUENCE [LARGE SCALE GENOMIC DNA]</scope>
    <source>
        <strain evidence="1 2">Koide BX008</strain>
    </source>
</reference>
<gene>
    <name evidence="1" type="ORF">M378DRAFT_160547</name>
</gene>
<protein>
    <submittedName>
        <fullName evidence="1">Uncharacterized protein</fullName>
    </submittedName>
</protein>
<evidence type="ECO:0000313" key="1">
    <source>
        <dbReference type="EMBL" id="KIL66554.1"/>
    </source>
</evidence>
<evidence type="ECO:0000313" key="2">
    <source>
        <dbReference type="Proteomes" id="UP000054549"/>
    </source>
</evidence>
<dbReference type="EMBL" id="KN818235">
    <property type="protein sequence ID" value="KIL66554.1"/>
    <property type="molecule type" value="Genomic_DNA"/>
</dbReference>
<dbReference type="Proteomes" id="UP000054549">
    <property type="component" value="Unassembled WGS sequence"/>
</dbReference>
<keyword evidence="2" id="KW-1185">Reference proteome</keyword>
<dbReference type="HOGENOM" id="CLU_2811821_0_0_1"/>
<sequence length="67" mass="7626">MLLKRHRWLRRKFPTAGFAKSFQKLTGAYRTGNFDLFLKIPCVTIYSSGLPPHLGLHTIHTVRADGS</sequence>
<dbReference type="AlphaFoldDB" id="A0A0C2THY6"/>